<dbReference type="InterPro" id="IPR036282">
    <property type="entry name" value="Glutathione-S-Trfase_C_sf"/>
</dbReference>
<protein>
    <submittedName>
        <fullName evidence="1">Uncharacterized protein</fullName>
    </submittedName>
</protein>
<dbReference type="SUPFAM" id="SSF47616">
    <property type="entry name" value="GST C-terminal domain-like"/>
    <property type="match status" value="1"/>
</dbReference>
<evidence type="ECO:0000313" key="2">
    <source>
        <dbReference type="Proteomes" id="UP001610446"/>
    </source>
</evidence>
<proteinExistence type="predicted"/>
<sequence>MSARPARVFARPVSRLGFHPVNFRPPFEELIQEMKQLNAGPRQNSRFTLIVKEQSPLGATAAMIMSILGLDYRVDIENVDFDIPCLDVGDRNEHNFIHGKNILTFLIENYDVDCKLSYPAGSQMNDIIRTRVRSLYHLMDHSGVEAGSFVSLFFGLQASGTQWMVARKVTLPDLILMPHIYNLYGQLHVSAIFDPLDDWCDRMLFKPTVRQGMMDVGWEFEYEGYYEELATEWMPRRSNRPQPRQN</sequence>
<gene>
    <name evidence="1" type="ORF">BJY01DRAFT_253322</name>
</gene>
<name>A0ABR4J1Q1_9EURO</name>
<accession>A0ABR4J1Q1</accession>
<evidence type="ECO:0000313" key="1">
    <source>
        <dbReference type="EMBL" id="KAL2833962.1"/>
    </source>
</evidence>
<dbReference type="Proteomes" id="UP001610446">
    <property type="component" value="Unassembled WGS sequence"/>
</dbReference>
<dbReference type="EMBL" id="JBFXLU010000234">
    <property type="protein sequence ID" value="KAL2833962.1"/>
    <property type="molecule type" value="Genomic_DNA"/>
</dbReference>
<organism evidence="1 2">
    <name type="scientific">Aspergillus pseudoustus</name>
    <dbReference type="NCBI Taxonomy" id="1810923"/>
    <lineage>
        <taxon>Eukaryota</taxon>
        <taxon>Fungi</taxon>
        <taxon>Dikarya</taxon>
        <taxon>Ascomycota</taxon>
        <taxon>Pezizomycotina</taxon>
        <taxon>Eurotiomycetes</taxon>
        <taxon>Eurotiomycetidae</taxon>
        <taxon>Eurotiales</taxon>
        <taxon>Aspergillaceae</taxon>
        <taxon>Aspergillus</taxon>
        <taxon>Aspergillus subgen. Nidulantes</taxon>
    </lineage>
</organism>
<comment type="caution">
    <text evidence="1">The sequence shown here is derived from an EMBL/GenBank/DDBJ whole genome shotgun (WGS) entry which is preliminary data.</text>
</comment>
<keyword evidence="2" id="KW-1185">Reference proteome</keyword>
<reference evidence="1 2" key="1">
    <citation type="submission" date="2024-07" db="EMBL/GenBank/DDBJ databases">
        <title>Section-level genome sequencing and comparative genomics of Aspergillus sections Usti and Cavernicolus.</title>
        <authorList>
            <consortium name="Lawrence Berkeley National Laboratory"/>
            <person name="Nybo J.L."/>
            <person name="Vesth T.C."/>
            <person name="Theobald S."/>
            <person name="Frisvad J.C."/>
            <person name="Larsen T.O."/>
            <person name="Kjaerboelling I."/>
            <person name="Rothschild-Mancinelli K."/>
            <person name="Lyhne E.K."/>
            <person name="Kogle M.E."/>
            <person name="Barry K."/>
            <person name="Clum A."/>
            <person name="Na H."/>
            <person name="Ledsgaard L."/>
            <person name="Lin J."/>
            <person name="Lipzen A."/>
            <person name="Kuo A."/>
            <person name="Riley R."/>
            <person name="Mondo S."/>
            <person name="Labutti K."/>
            <person name="Haridas S."/>
            <person name="Pangalinan J."/>
            <person name="Salamov A.A."/>
            <person name="Simmons B.A."/>
            <person name="Magnuson J.K."/>
            <person name="Chen J."/>
            <person name="Drula E."/>
            <person name="Henrissat B."/>
            <person name="Wiebenga A."/>
            <person name="Lubbers R.J."/>
            <person name="Gomes A.C."/>
            <person name="Makela M.R."/>
            <person name="Stajich J."/>
            <person name="Grigoriev I.V."/>
            <person name="Mortensen U.H."/>
            <person name="De Vries R.P."/>
            <person name="Baker S.E."/>
            <person name="Andersen M.R."/>
        </authorList>
    </citation>
    <scope>NUCLEOTIDE SEQUENCE [LARGE SCALE GENOMIC DNA]</scope>
    <source>
        <strain evidence="1 2">CBS 123904</strain>
    </source>
</reference>